<keyword evidence="3 6" id="KW-1133">Transmembrane helix</keyword>
<dbReference type="OrthoDB" id="48134at2759"/>
<dbReference type="Proteomes" id="UP000243579">
    <property type="component" value="Unassembled WGS sequence"/>
</dbReference>
<dbReference type="InterPro" id="IPR050369">
    <property type="entry name" value="RBOH/FRE"/>
</dbReference>
<gene>
    <name evidence="9" type="ORF">ACHHYP_02020</name>
</gene>
<feature type="transmembrane region" description="Helical" evidence="6">
    <location>
        <begin position="1261"/>
        <end position="1280"/>
    </location>
</feature>
<dbReference type="InterPro" id="IPR017938">
    <property type="entry name" value="Riboflavin_synthase-like_b-brl"/>
</dbReference>
<keyword evidence="10" id="KW-1185">Reference proteome</keyword>
<dbReference type="STRING" id="1202772.A0A1V9ZSK1"/>
<dbReference type="CDD" id="cd06186">
    <property type="entry name" value="NOX_Duox_like_FAD_NADP"/>
    <property type="match status" value="2"/>
</dbReference>
<name>A0A1V9ZSK1_ACHHY</name>
<evidence type="ECO:0000256" key="2">
    <source>
        <dbReference type="ARBA" id="ARBA00022692"/>
    </source>
</evidence>
<dbReference type="PRINTS" id="PR00406">
    <property type="entry name" value="CYTB5RDTASE"/>
</dbReference>
<evidence type="ECO:0000256" key="1">
    <source>
        <dbReference type="ARBA" id="ARBA00004141"/>
    </source>
</evidence>
<sequence length="1541" mass="165729">MAILRVLLASVGLVNAVSVCDLQAFAAQPLVALGSGPMTMKSITNGTDSCFQVSVPASASASWVSIAIASAATMVTSPIGNVVIYDTTATAPQLYEIQSYKKTGTVLAKDQSPVMVKAASTVNGATTYTFERSNAMKIPSDVAIVPDAYNIINWAYGSAKWPSMHEGRGSAKVAIKTAAIATSVCDLPAFAALPLTTLGAGPMQIKALTDGTDSCFQVTVPASASASWAAVAIASSSAMVTSPVGNTVLFDSTTAKAQLYEIQSYKKTGTVLANDQSPIAVTAAAATNGALTYTFLRANAVKAATDVAVVPDAYNTINWAYGTSKWPSMHQGRGSANIVIKSVAASTTGGSDLPTIDNSAVSLRVITYTDVITAVAFFVILLLGIVVTHIGQWHILNHSAVCSPPTSAGKLAALQQTFADLKLGECIVLIVYLLALCVVSFSVHVKFANAAPGQSFVLVTGHLGLVNLMLILLPVARGHHWEVIFGIGHERILKFHKWLGRSFVLLTALHLVLSLNQGGSATYAQPYGTQEAIPLYGFISFLCFASMGLMAFEGLRRRCYEVFYWHHRAAAIAGLVFAVLHAPAILVAMIFPLSVYALNSIWRFTAYFRGHNATLATHRDGTTVVSLEPSLRTAKWAATMNTCAFFYVNIPTVSGVQWHPFSAIATLDGGSIGFCIKALAKGTFVDKVHAHARAALEMDPAWGNVKVRVEGPYGKAAVILQHYDVVVLVAGGIGVTPMLNIINQDRHRRVLNEKQQMVLHWIVREPQDLLCADPLMYPLPSSLESHFVVTKATASGGILNMAGESVGYTNEKPRMDMIINRERFGRRKVCVLACGPAGLVRDVHVQADACGFDFHKERLLLLSLAAVFVAGDCSSAAFQAAPYVALDPSLSMRSLIQDSSVCMQVLLKKPAAWVSIALSRASTMVTSPFTNAVVMEASSAAPRIVTLQGYAANQLVDANLPAFELLDATAANGELGFTFKRPLAAAYAGDVTLEVGVATIVNWAYASAQWPTIHDARGSAKITFSTAAAVAPVIEKAESPVLLSPDTTVIAAASVVSMIMLGLIATHFGRWRWINYAALCPPAPAPTALARFYLPLVDLKCGECIVVLIYTVCVVLVGLAASSNFPDATLLRRWSLASGHVSLVHLMLLLLPVARGQHWEVFFGISHERILKFHRWLGRLCIIFGAVHLIATVQQGAAVFSREPFGTQQVEPFYGFAAFVLFLAMGISAIFRRKFYSVFYWFHRAASFAGLLLVLMHAKAVLYALILPIGVYLLSGLGRLRGFYVNRFHAAIRIHGDHTVTFVLPTTDKTKVWADNLHPGAFFFVNIPSISPVAWHPFSAIVTPDGDSIGFCMKAHTPGRFVHKVWARAHGTLQDNAFFVLDSTQSAPSMTVRVEGPYGKAAVNVDDYDAAVLICGGSGITPMLSVVNMERRKTDGPKLFLHWVVKNPNDLLCVDKLMFPLPQRVSARFYAGSTAGTVRSKCGAAVSYCAGRPVIEEILNNEKFVGKRVCVLACGPPGLVWDVQYQAHRCAFDFHKEIFEF</sequence>
<evidence type="ECO:0000313" key="10">
    <source>
        <dbReference type="Proteomes" id="UP000243579"/>
    </source>
</evidence>
<dbReference type="PROSITE" id="PS51384">
    <property type="entry name" value="FAD_FR"/>
    <property type="match status" value="1"/>
</dbReference>
<evidence type="ECO:0000313" key="9">
    <source>
        <dbReference type="EMBL" id="OQS00998.1"/>
    </source>
</evidence>
<comment type="caution">
    <text evidence="9">The sequence shown here is derived from an EMBL/GenBank/DDBJ whole genome shotgun (WGS) entry which is preliminary data.</text>
</comment>
<dbReference type="InterPro" id="IPR039261">
    <property type="entry name" value="FNR_nucleotide-bd"/>
</dbReference>
<dbReference type="InterPro" id="IPR013130">
    <property type="entry name" value="Fe3_Rdtase_TM_dom"/>
</dbReference>
<protein>
    <submittedName>
        <fullName evidence="9">Transmembrane protein</fullName>
    </submittedName>
</protein>
<dbReference type="GO" id="GO:0005886">
    <property type="term" value="C:plasma membrane"/>
    <property type="evidence" value="ECO:0007669"/>
    <property type="project" value="TreeGrafter"/>
</dbReference>
<dbReference type="Pfam" id="PF08022">
    <property type="entry name" value="FAD_binding_8"/>
    <property type="match status" value="2"/>
</dbReference>
<proteinExistence type="predicted"/>
<keyword evidence="2 6" id="KW-0812">Transmembrane</keyword>
<dbReference type="InterPro" id="IPR013121">
    <property type="entry name" value="Fe_red_NAD-bd_6"/>
</dbReference>
<feature type="transmembrane region" description="Helical" evidence="6">
    <location>
        <begin position="1213"/>
        <end position="1231"/>
    </location>
</feature>
<evidence type="ECO:0000256" key="5">
    <source>
        <dbReference type="ARBA" id="ARBA00023136"/>
    </source>
</evidence>
<evidence type="ECO:0000256" key="3">
    <source>
        <dbReference type="ARBA" id="ARBA00022989"/>
    </source>
</evidence>
<dbReference type="SFLD" id="SFLDG01168">
    <property type="entry name" value="Ferric_reductase_subgroup_(FRE"/>
    <property type="match status" value="2"/>
</dbReference>
<feature type="transmembrane region" description="Helical" evidence="6">
    <location>
        <begin position="1049"/>
        <end position="1069"/>
    </location>
</feature>
<feature type="chain" id="PRO_5012212864" evidence="7">
    <location>
        <begin position="17"/>
        <end position="1541"/>
    </location>
</feature>
<feature type="transmembrane region" description="Helical" evidence="6">
    <location>
        <begin position="1101"/>
        <end position="1122"/>
    </location>
</feature>
<keyword evidence="4" id="KW-0560">Oxidoreductase</keyword>
<evidence type="ECO:0000256" key="4">
    <source>
        <dbReference type="ARBA" id="ARBA00023002"/>
    </source>
</evidence>
<feature type="transmembrane region" description="Helical" evidence="6">
    <location>
        <begin position="535"/>
        <end position="552"/>
    </location>
</feature>
<dbReference type="SFLD" id="SFLDS00052">
    <property type="entry name" value="Ferric_Reductase_Domain"/>
    <property type="match status" value="2"/>
</dbReference>
<evidence type="ECO:0000259" key="8">
    <source>
        <dbReference type="PROSITE" id="PS51384"/>
    </source>
</evidence>
<feature type="signal peptide" evidence="7">
    <location>
        <begin position="1"/>
        <end position="16"/>
    </location>
</feature>
<dbReference type="InterPro" id="IPR017927">
    <property type="entry name" value="FAD-bd_FR_type"/>
</dbReference>
<keyword evidence="7" id="KW-0732">Signal</keyword>
<feature type="domain" description="FAD-binding FR-type" evidence="8">
    <location>
        <begin position="1281"/>
        <end position="1404"/>
    </location>
</feature>
<dbReference type="GO" id="GO:0016491">
    <property type="term" value="F:oxidoreductase activity"/>
    <property type="evidence" value="ECO:0007669"/>
    <property type="project" value="UniProtKB-KW"/>
</dbReference>
<dbReference type="EMBL" id="JNBR01000018">
    <property type="protein sequence ID" value="OQS00998.1"/>
    <property type="molecule type" value="Genomic_DNA"/>
</dbReference>
<dbReference type="PANTHER" id="PTHR11972">
    <property type="entry name" value="NADPH OXIDASE"/>
    <property type="match status" value="1"/>
</dbReference>
<reference evidence="9 10" key="1">
    <citation type="journal article" date="2014" name="Genome Biol. Evol.">
        <title>The secreted proteins of Achlya hypogyna and Thraustotheca clavata identify the ancestral oomycete secretome and reveal gene acquisitions by horizontal gene transfer.</title>
        <authorList>
            <person name="Misner I."/>
            <person name="Blouin N."/>
            <person name="Leonard G."/>
            <person name="Richards T.A."/>
            <person name="Lane C.E."/>
        </authorList>
    </citation>
    <scope>NUCLEOTIDE SEQUENCE [LARGE SCALE GENOMIC DNA]</scope>
    <source>
        <strain evidence="9 10">ATCC 48635</strain>
    </source>
</reference>
<feature type="transmembrane region" description="Helical" evidence="6">
    <location>
        <begin position="1134"/>
        <end position="1155"/>
    </location>
</feature>
<feature type="transmembrane region" description="Helical" evidence="6">
    <location>
        <begin position="456"/>
        <end position="477"/>
    </location>
</feature>
<evidence type="ECO:0000256" key="7">
    <source>
        <dbReference type="SAM" id="SignalP"/>
    </source>
</evidence>
<feature type="transmembrane region" description="Helical" evidence="6">
    <location>
        <begin position="1176"/>
        <end position="1193"/>
    </location>
</feature>
<feature type="transmembrane region" description="Helical" evidence="6">
    <location>
        <begin position="426"/>
        <end position="444"/>
    </location>
</feature>
<dbReference type="InterPro" id="IPR013112">
    <property type="entry name" value="FAD-bd_8"/>
</dbReference>
<dbReference type="Pfam" id="PF08030">
    <property type="entry name" value="NAD_binding_6"/>
    <property type="match status" value="1"/>
</dbReference>
<organism evidence="9 10">
    <name type="scientific">Achlya hypogyna</name>
    <name type="common">Oomycete</name>
    <name type="synonym">Protoachlya hypogyna</name>
    <dbReference type="NCBI Taxonomy" id="1202772"/>
    <lineage>
        <taxon>Eukaryota</taxon>
        <taxon>Sar</taxon>
        <taxon>Stramenopiles</taxon>
        <taxon>Oomycota</taxon>
        <taxon>Saprolegniomycetes</taxon>
        <taxon>Saprolegniales</taxon>
        <taxon>Achlyaceae</taxon>
        <taxon>Achlya</taxon>
    </lineage>
</organism>
<dbReference type="SUPFAM" id="SSF52343">
    <property type="entry name" value="Ferredoxin reductase-like, C-terminal NADP-linked domain"/>
    <property type="match status" value="2"/>
</dbReference>
<keyword evidence="5 6" id="KW-0472">Membrane</keyword>
<comment type="subcellular location">
    <subcellularLocation>
        <location evidence="1">Membrane</location>
        <topology evidence="1">Multi-pass membrane protein</topology>
    </subcellularLocation>
</comment>
<dbReference type="PANTHER" id="PTHR11972:SF69">
    <property type="entry name" value="FERRIC REDUCTION OXIDASE 6-RELATED"/>
    <property type="match status" value="1"/>
</dbReference>
<dbReference type="Gene3D" id="3.40.50.80">
    <property type="entry name" value="Nucleotide-binding domain of ferredoxin-NADP reductase (FNR) module"/>
    <property type="match status" value="2"/>
</dbReference>
<feature type="transmembrane region" description="Helical" evidence="6">
    <location>
        <begin position="498"/>
        <end position="515"/>
    </location>
</feature>
<feature type="transmembrane region" description="Helical" evidence="6">
    <location>
        <begin position="572"/>
        <end position="598"/>
    </location>
</feature>
<feature type="transmembrane region" description="Helical" evidence="6">
    <location>
        <begin position="371"/>
        <end position="390"/>
    </location>
</feature>
<dbReference type="SUPFAM" id="SSF63380">
    <property type="entry name" value="Riboflavin synthase domain-like"/>
    <property type="match status" value="1"/>
</dbReference>
<evidence type="ECO:0000256" key="6">
    <source>
        <dbReference type="SAM" id="Phobius"/>
    </source>
</evidence>
<dbReference type="Pfam" id="PF01794">
    <property type="entry name" value="Ferric_reduct"/>
    <property type="match status" value="2"/>
</dbReference>
<accession>A0A1V9ZSK1</accession>